<keyword evidence="3" id="KW-0732">Signal</keyword>
<evidence type="ECO:0000313" key="5">
    <source>
        <dbReference type="EMBL" id="CAK9310336.1"/>
    </source>
</evidence>
<dbReference type="Pfam" id="PF14541">
    <property type="entry name" value="TAXi_C"/>
    <property type="match status" value="1"/>
</dbReference>
<comment type="similarity">
    <text evidence="1 2">Belongs to the peptidase A1 family.</text>
</comment>
<keyword evidence="2" id="KW-0064">Aspartyl protease</keyword>
<dbReference type="InterPro" id="IPR033873">
    <property type="entry name" value="CND41-like"/>
</dbReference>
<sequence length="501" mass="54933">MEIAKTLHFSFSFLLLLLLLLLLPPPLLFVVDARSSSFGVVNGDNYDKVLLQLFQKFPWKQQAEAAVNCIFQKPKITKGITTLEMKQRDYCSGKVTDWEKNLQNRIILDAIHVNSLLSQFKSAIFPGKTHQLSDSQIPISSGTRLQTLNYIVTVGIGGRNSTLIVDTGSDLTWIQCRPCRLCYNQQEPIFDPSTSSSFLSLSCNSPTCLALQPAAGSSGLCSNRNSTSCDYQIDYGDGSYSRGDLGFERLNLGKIAIENFIFGCGRNNKGLFGGASGLIGLARSELSLVSQTSSVFGGIFSYCLPTTEVGASGSLTMGGTDFSNFKNISPISYTRMVQNPQMSNFYFLNLTGISIGGVNLNVPRLASNEGVLSLIDSGTVITRLAPSIYKAFKVEFEKQFSGYQTTPGFSILNTCFNLTGYEEVNIPTVKFYFEGNAEMTVDVEGIFYFVKSDASQICLAFASLAYEDQTVIIGNYQQKNQRVIYNSKESKVGFAGEPCSF</sequence>
<keyword evidence="6" id="KW-1185">Reference proteome</keyword>
<dbReference type="PANTHER" id="PTHR13683:SF827">
    <property type="entry name" value="PEPTIDASE A1 DOMAIN-CONTAINING PROTEIN"/>
    <property type="match status" value="1"/>
</dbReference>
<evidence type="ECO:0000256" key="3">
    <source>
        <dbReference type="SAM" id="SignalP"/>
    </source>
</evidence>
<protein>
    <recommendedName>
        <fullName evidence="4">Peptidase A1 domain-containing protein</fullName>
    </recommendedName>
</protein>
<feature type="chain" id="PRO_5045669587" description="Peptidase A1 domain-containing protein" evidence="3">
    <location>
        <begin position="30"/>
        <end position="501"/>
    </location>
</feature>
<dbReference type="InterPro" id="IPR032861">
    <property type="entry name" value="TAXi_N"/>
</dbReference>
<dbReference type="Proteomes" id="UP001642487">
    <property type="component" value="Chromosome 1"/>
</dbReference>
<dbReference type="PANTHER" id="PTHR13683">
    <property type="entry name" value="ASPARTYL PROTEASES"/>
    <property type="match status" value="1"/>
</dbReference>
<evidence type="ECO:0000259" key="4">
    <source>
        <dbReference type="PROSITE" id="PS51767"/>
    </source>
</evidence>
<accession>A0ABP0XQA3</accession>
<dbReference type="PRINTS" id="PR00792">
    <property type="entry name" value="PEPSIN"/>
</dbReference>
<dbReference type="Gene3D" id="2.40.70.10">
    <property type="entry name" value="Acid Proteases"/>
    <property type="match status" value="2"/>
</dbReference>
<reference evidence="5 6" key="1">
    <citation type="submission" date="2024-03" db="EMBL/GenBank/DDBJ databases">
        <authorList>
            <person name="Gkanogiannis A."/>
            <person name="Becerra Lopez-Lavalle L."/>
        </authorList>
    </citation>
    <scope>NUCLEOTIDE SEQUENCE [LARGE SCALE GENOMIC DNA]</scope>
</reference>
<proteinExistence type="inferred from homology"/>
<dbReference type="SUPFAM" id="SSF50630">
    <property type="entry name" value="Acid proteases"/>
    <property type="match status" value="1"/>
</dbReference>
<dbReference type="InterPro" id="IPR021109">
    <property type="entry name" value="Peptidase_aspartic_dom_sf"/>
</dbReference>
<dbReference type="InterPro" id="IPR001461">
    <property type="entry name" value="Aspartic_peptidase_A1"/>
</dbReference>
<organism evidence="5 6">
    <name type="scientific">Citrullus colocynthis</name>
    <name type="common">colocynth</name>
    <dbReference type="NCBI Taxonomy" id="252529"/>
    <lineage>
        <taxon>Eukaryota</taxon>
        <taxon>Viridiplantae</taxon>
        <taxon>Streptophyta</taxon>
        <taxon>Embryophyta</taxon>
        <taxon>Tracheophyta</taxon>
        <taxon>Spermatophyta</taxon>
        <taxon>Magnoliopsida</taxon>
        <taxon>eudicotyledons</taxon>
        <taxon>Gunneridae</taxon>
        <taxon>Pentapetalae</taxon>
        <taxon>rosids</taxon>
        <taxon>fabids</taxon>
        <taxon>Cucurbitales</taxon>
        <taxon>Cucurbitaceae</taxon>
        <taxon>Benincaseae</taxon>
        <taxon>Citrullus</taxon>
    </lineage>
</organism>
<dbReference type="PROSITE" id="PS51767">
    <property type="entry name" value="PEPTIDASE_A1"/>
    <property type="match status" value="1"/>
</dbReference>
<evidence type="ECO:0000313" key="6">
    <source>
        <dbReference type="Proteomes" id="UP001642487"/>
    </source>
</evidence>
<dbReference type="InterPro" id="IPR032799">
    <property type="entry name" value="TAXi_C"/>
</dbReference>
<keyword evidence="2" id="KW-0645">Protease</keyword>
<dbReference type="CDD" id="cd05472">
    <property type="entry name" value="cnd41_like"/>
    <property type="match status" value="1"/>
</dbReference>
<gene>
    <name evidence="5" type="ORF">CITCOLO1_LOCUS1956</name>
</gene>
<evidence type="ECO:0000256" key="2">
    <source>
        <dbReference type="RuleBase" id="RU000454"/>
    </source>
</evidence>
<dbReference type="InterPro" id="IPR001969">
    <property type="entry name" value="Aspartic_peptidase_AS"/>
</dbReference>
<dbReference type="PROSITE" id="PS00141">
    <property type="entry name" value="ASP_PROTEASE"/>
    <property type="match status" value="1"/>
</dbReference>
<dbReference type="EMBL" id="OZ021735">
    <property type="protein sequence ID" value="CAK9310336.1"/>
    <property type="molecule type" value="Genomic_DNA"/>
</dbReference>
<name>A0ABP0XQA3_9ROSI</name>
<evidence type="ECO:0000256" key="1">
    <source>
        <dbReference type="ARBA" id="ARBA00007447"/>
    </source>
</evidence>
<feature type="signal peptide" evidence="3">
    <location>
        <begin position="1"/>
        <end position="29"/>
    </location>
</feature>
<keyword evidence="2" id="KW-0378">Hydrolase</keyword>
<dbReference type="Pfam" id="PF14543">
    <property type="entry name" value="TAXi_N"/>
    <property type="match status" value="1"/>
</dbReference>
<feature type="domain" description="Peptidase A1" evidence="4">
    <location>
        <begin position="150"/>
        <end position="495"/>
    </location>
</feature>
<dbReference type="InterPro" id="IPR033121">
    <property type="entry name" value="PEPTIDASE_A1"/>
</dbReference>